<evidence type="ECO:0000256" key="14">
    <source>
        <dbReference type="SAM" id="SignalP"/>
    </source>
</evidence>
<comment type="subcellular location">
    <subcellularLocation>
        <location evidence="1">Endoplasmic reticulum membrane</location>
        <topology evidence="1">Multi-pass membrane protein</topology>
    </subcellularLocation>
</comment>
<dbReference type="Pfam" id="PF03694">
    <property type="entry name" value="Erg28"/>
    <property type="match status" value="1"/>
</dbReference>
<proteinExistence type="inferred from homology"/>
<keyword evidence="4 13" id="KW-0812">Transmembrane</keyword>
<keyword evidence="5" id="KW-0256">Endoplasmic reticulum</keyword>
<keyword evidence="11" id="KW-1207">Sterol metabolism</keyword>
<evidence type="ECO:0000256" key="10">
    <source>
        <dbReference type="ARBA" id="ARBA00023136"/>
    </source>
</evidence>
<evidence type="ECO:0000256" key="6">
    <source>
        <dbReference type="ARBA" id="ARBA00022955"/>
    </source>
</evidence>
<comment type="similarity">
    <text evidence="2">Belongs to the ERG28 family.</text>
</comment>
<keyword evidence="10 13" id="KW-0472">Membrane</keyword>
<dbReference type="Proteomes" id="UP001054837">
    <property type="component" value="Unassembled WGS sequence"/>
</dbReference>
<keyword evidence="9" id="KW-0443">Lipid metabolism</keyword>
<evidence type="ECO:0000256" key="1">
    <source>
        <dbReference type="ARBA" id="ARBA00004477"/>
    </source>
</evidence>
<evidence type="ECO:0000256" key="4">
    <source>
        <dbReference type="ARBA" id="ARBA00022692"/>
    </source>
</evidence>
<feature type="transmembrane region" description="Helical" evidence="13">
    <location>
        <begin position="81"/>
        <end position="102"/>
    </location>
</feature>
<keyword evidence="12" id="KW-0753">Steroid metabolism</keyword>
<evidence type="ECO:0000313" key="15">
    <source>
        <dbReference type="EMBL" id="GIY35420.1"/>
    </source>
</evidence>
<evidence type="ECO:0000256" key="12">
    <source>
        <dbReference type="ARBA" id="ARBA00023221"/>
    </source>
</evidence>
<dbReference type="InterPro" id="IPR005352">
    <property type="entry name" value="Erg28"/>
</dbReference>
<evidence type="ECO:0000256" key="11">
    <source>
        <dbReference type="ARBA" id="ARBA00023166"/>
    </source>
</evidence>
<dbReference type="PANTHER" id="PTHR15451">
    <property type="entry name" value="ERGOSTEROL BIOSYNTHETIC PROTEIN 28-RELATED"/>
    <property type="match status" value="1"/>
</dbReference>
<feature type="transmembrane region" description="Helical" evidence="13">
    <location>
        <begin position="58"/>
        <end position="76"/>
    </location>
</feature>
<accession>A0AAV4SSF6</accession>
<keyword evidence="6" id="KW-0752">Steroid biosynthesis</keyword>
<evidence type="ECO:0000313" key="16">
    <source>
        <dbReference type="Proteomes" id="UP001054837"/>
    </source>
</evidence>
<evidence type="ECO:0000256" key="7">
    <source>
        <dbReference type="ARBA" id="ARBA00022989"/>
    </source>
</evidence>
<evidence type="ECO:0000256" key="8">
    <source>
        <dbReference type="ARBA" id="ARBA00023011"/>
    </source>
</evidence>
<keyword evidence="16" id="KW-1185">Reference proteome</keyword>
<evidence type="ECO:0000256" key="13">
    <source>
        <dbReference type="SAM" id="Phobius"/>
    </source>
</evidence>
<keyword evidence="8" id="KW-0756">Sterol biosynthesis</keyword>
<feature type="chain" id="PRO_5043539938" evidence="14">
    <location>
        <begin position="25"/>
        <end position="162"/>
    </location>
</feature>
<feature type="transmembrane region" description="Helical" evidence="13">
    <location>
        <begin position="108"/>
        <end position="130"/>
    </location>
</feature>
<dbReference type="GO" id="GO:0016126">
    <property type="term" value="P:sterol biosynthetic process"/>
    <property type="evidence" value="ECO:0007669"/>
    <property type="project" value="UniProtKB-KW"/>
</dbReference>
<evidence type="ECO:0000256" key="5">
    <source>
        <dbReference type="ARBA" id="ARBA00022824"/>
    </source>
</evidence>
<keyword evidence="3" id="KW-0444">Lipid biosynthesis</keyword>
<keyword evidence="14" id="KW-0732">Signal</keyword>
<evidence type="ECO:0000256" key="3">
    <source>
        <dbReference type="ARBA" id="ARBA00022516"/>
    </source>
</evidence>
<dbReference type="AlphaFoldDB" id="A0AAV4SSF6"/>
<name>A0AAV4SSF6_9ARAC</name>
<protein>
    <submittedName>
        <fullName evidence="15">Uncharacterized protein</fullName>
    </submittedName>
</protein>
<dbReference type="GO" id="GO:0030674">
    <property type="term" value="F:protein-macromolecule adaptor activity"/>
    <property type="evidence" value="ECO:0007669"/>
    <property type="project" value="TreeGrafter"/>
</dbReference>
<dbReference type="PANTHER" id="PTHR15451:SF19">
    <property type="entry name" value="ERGOSTEROL BIOSYNTHETIC PROTEIN 28 HOMOLOG"/>
    <property type="match status" value="1"/>
</dbReference>
<sequence>MSNLMILTLRCWVAFIAFTNFGATYRCFTEEDFVRSKIFGVDVRPWKSNDGLILERMYGYWSFVNGIILINCFFFIEEKRILWLSAFIIFLYICFFVIEGYIFKTLSVHGPTVYPCILSGITLCWLFAGIRSHSSNPRREEIDENEVLRRQFHYKSMVRKNQ</sequence>
<feature type="signal peptide" evidence="14">
    <location>
        <begin position="1"/>
        <end position="24"/>
    </location>
</feature>
<comment type="caution">
    <text evidence="15">The sequence shown here is derived from an EMBL/GenBank/DDBJ whole genome shotgun (WGS) entry which is preliminary data.</text>
</comment>
<dbReference type="EMBL" id="BPLQ01008166">
    <property type="protein sequence ID" value="GIY35420.1"/>
    <property type="molecule type" value="Genomic_DNA"/>
</dbReference>
<organism evidence="15 16">
    <name type="scientific">Caerostris darwini</name>
    <dbReference type="NCBI Taxonomy" id="1538125"/>
    <lineage>
        <taxon>Eukaryota</taxon>
        <taxon>Metazoa</taxon>
        <taxon>Ecdysozoa</taxon>
        <taxon>Arthropoda</taxon>
        <taxon>Chelicerata</taxon>
        <taxon>Arachnida</taxon>
        <taxon>Araneae</taxon>
        <taxon>Araneomorphae</taxon>
        <taxon>Entelegynae</taxon>
        <taxon>Araneoidea</taxon>
        <taxon>Araneidae</taxon>
        <taxon>Caerostris</taxon>
    </lineage>
</organism>
<dbReference type="GO" id="GO:0005789">
    <property type="term" value="C:endoplasmic reticulum membrane"/>
    <property type="evidence" value="ECO:0007669"/>
    <property type="project" value="UniProtKB-SubCell"/>
</dbReference>
<reference evidence="15 16" key="1">
    <citation type="submission" date="2021-06" db="EMBL/GenBank/DDBJ databases">
        <title>Caerostris darwini draft genome.</title>
        <authorList>
            <person name="Kono N."/>
            <person name="Arakawa K."/>
        </authorList>
    </citation>
    <scope>NUCLEOTIDE SEQUENCE [LARGE SCALE GENOMIC DNA]</scope>
</reference>
<gene>
    <name evidence="15" type="primary">AVEN_68498_1</name>
    <name evidence="15" type="ORF">CDAR_189201</name>
</gene>
<keyword evidence="7 13" id="KW-1133">Transmembrane helix</keyword>
<evidence type="ECO:0000256" key="2">
    <source>
        <dbReference type="ARBA" id="ARBA00005377"/>
    </source>
</evidence>
<evidence type="ECO:0000256" key="9">
    <source>
        <dbReference type="ARBA" id="ARBA00023098"/>
    </source>
</evidence>